<evidence type="ECO:0000256" key="2">
    <source>
        <dbReference type="ARBA" id="ARBA00004496"/>
    </source>
</evidence>
<name>A0ABM1F616_PRICU</name>
<dbReference type="Proteomes" id="UP000695022">
    <property type="component" value="Unplaced"/>
</dbReference>
<keyword evidence="4" id="KW-0963">Cytoplasm</keyword>
<evidence type="ECO:0000256" key="8">
    <source>
        <dbReference type="ARBA" id="ARBA00023242"/>
    </source>
</evidence>
<feature type="compositionally biased region" description="Polar residues" evidence="10">
    <location>
        <begin position="113"/>
        <end position="125"/>
    </location>
</feature>
<dbReference type="GeneID" id="106819819"/>
<evidence type="ECO:0000313" key="12">
    <source>
        <dbReference type="Proteomes" id="UP000695022"/>
    </source>
</evidence>
<evidence type="ECO:0000256" key="5">
    <source>
        <dbReference type="ARBA" id="ARBA00023015"/>
    </source>
</evidence>
<evidence type="ECO:0000256" key="4">
    <source>
        <dbReference type="ARBA" id="ARBA00022490"/>
    </source>
</evidence>
<comment type="subcellular location">
    <subcellularLocation>
        <location evidence="2">Cytoplasm</location>
    </subcellularLocation>
    <subcellularLocation>
        <location evidence="1 9">Nucleus</location>
    </subcellularLocation>
</comment>
<dbReference type="InterPro" id="IPR001766">
    <property type="entry name" value="Fork_head_dom"/>
</dbReference>
<dbReference type="InterPro" id="IPR036388">
    <property type="entry name" value="WH-like_DNA-bd_sf"/>
</dbReference>
<dbReference type="SUPFAM" id="SSF46785">
    <property type="entry name" value="Winged helix' DNA-binding domain"/>
    <property type="match status" value="1"/>
</dbReference>
<dbReference type="InterPro" id="IPR036390">
    <property type="entry name" value="WH_DNA-bd_sf"/>
</dbReference>
<evidence type="ECO:0000256" key="3">
    <source>
        <dbReference type="ARBA" id="ARBA00022473"/>
    </source>
</evidence>
<proteinExistence type="predicted"/>
<keyword evidence="3" id="KW-0217">Developmental protein</keyword>
<evidence type="ECO:0000256" key="6">
    <source>
        <dbReference type="ARBA" id="ARBA00023125"/>
    </source>
</evidence>
<keyword evidence="8 9" id="KW-0539">Nucleus</keyword>
<keyword evidence="7" id="KW-0804">Transcription</keyword>
<organism evidence="12 13">
    <name type="scientific">Priapulus caudatus</name>
    <name type="common">Priapulid worm</name>
    <dbReference type="NCBI Taxonomy" id="37621"/>
    <lineage>
        <taxon>Eukaryota</taxon>
        <taxon>Metazoa</taxon>
        <taxon>Ecdysozoa</taxon>
        <taxon>Scalidophora</taxon>
        <taxon>Priapulida</taxon>
        <taxon>Priapulimorpha</taxon>
        <taxon>Priapulimorphida</taxon>
        <taxon>Priapulidae</taxon>
        <taxon>Priapulus</taxon>
    </lineage>
</organism>
<feature type="non-terminal residue" evidence="13">
    <location>
        <position position="141"/>
    </location>
</feature>
<feature type="DNA-binding region" description="Fork-head" evidence="9">
    <location>
        <begin position="11"/>
        <end position="54"/>
    </location>
</feature>
<dbReference type="Gene3D" id="1.10.10.10">
    <property type="entry name" value="Winged helix-like DNA-binding domain superfamily/Winged helix DNA-binding domain"/>
    <property type="match status" value="1"/>
</dbReference>
<accession>A0ABM1F616</accession>
<dbReference type="PANTHER" id="PTHR45767:SF2">
    <property type="entry name" value="FORKHEAD BOX PROTEIN O"/>
    <property type="match status" value="1"/>
</dbReference>
<evidence type="ECO:0000256" key="9">
    <source>
        <dbReference type="PROSITE-ProRule" id="PRU00089"/>
    </source>
</evidence>
<feature type="domain" description="Fork-head" evidence="11">
    <location>
        <begin position="11"/>
        <end position="54"/>
    </location>
</feature>
<keyword evidence="12" id="KW-1185">Reference proteome</keyword>
<evidence type="ECO:0000256" key="10">
    <source>
        <dbReference type="SAM" id="MobiDB-lite"/>
    </source>
</evidence>
<reference evidence="13" key="1">
    <citation type="submission" date="2025-08" db="UniProtKB">
        <authorList>
            <consortium name="RefSeq"/>
        </authorList>
    </citation>
    <scope>IDENTIFICATION</scope>
</reference>
<evidence type="ECO:0000313" key="13">
    <source>
        <dbReference type="RefSeq" id="XP_014679887.1"/>
    </source>
</evidence>
<evidence type="ECO:0000259" key="11">
    <source>
        <dbReference type="PROSITE" id="PS50039"/>
    </source>
</evidence>
<dbReference type="PANTHER" id="PTHR45767">
    <property type="entry name" value="FORKHEAD BOX PROTEIN O"/>
    <property type="match status" value="1"/>
</dbReference>
<sequence length="141" mass="15522">MGFHEHIIYTENSVRHNLSLHSKFIRVQNESTGKSSWWMINPDVQVGKNTRRRAGSMDTQKYEKKRNRVKKKMELLQGLAAAVVGATISPTSSEPGVAAAAAVDSPLHQFSQFRQRTSSNASSCGRLSPIPAADLTLDDGQ</sequence>
<gene>
    <name evidence="13" type="primary">LOC106819819</name>
</gene>
<dbReference type="RefSeq" id="XP_014679887.1">
    <property type="nucleotide sequence ID" value="XM_014824401.1"/>
</dbReference>
<evidence type="ECO:0000256" key="7">
    <source>
        <dbReference type="ARBA" id="ARBA00023163"/>
    </source>
</evidence>
<keyword evidence="6 9" id="KW-0238">DNA-binding</keyword>
<keyword evidence="5" id="KW-0805">Transcription regulation</keyword>
<feature type="region of interest" description="Disordered" evidence="10">
    <location>
        <begin position="113"/>
        <end position="141"/>
    </location>
</feature>
<dbReference type="Pfam" id="PF00250">
    <property type="entry name" value="Forkhead"/>
    <property type="match status" value="1"/>
</dbReference>
<evidence type="ECO:0000256" key="1">
    <source>
        <dbReference type="ARBA" id="ARBA00004123"/>
    </source>
</evidence>
<protein>
    <submittedName>
        <fullName evidence="13">Forkhead box protein O-like</fullName>
    </submittedName>
</protein>
<dbReference type="PROSITE" id="PS50039">
    <property type="entry name" value="FORK_HEAD_3"/>
    <property type="match status" value="1"/>
</dbReference>